<proteinExistence type="predicted"/>
<keyword evidence="4" id="KW-0238">DNA-binding</keyword>
<feature type="domain" description="Response regulatory" evidence="7">
    <location>
        <begin position="9"/>
        <end position="123"/>
    </location>
</feature>
<dbReference type="Proteomes" id="UP000366872">
    <property type="component" value="Unassembled WGS sequence"/>
</dbReference>
<protein>
    <submittedName>
        <fullName evidence="8">Chemotaxis protein CheY</fullName>
    </submittedName>
</protein>
<dbReference type="GO" id="GO:0005829">
    <property type="term" value="C:cytosol"/>
    <property type="evidence" value="ECO:0007669"/>
    <property type="project" value="TreeGrafter"/>
</dbReference>
<keyword evidence="9" id="KW-1185">Reference proteome</keyword>
<evidence type="ECO:0000313" key="8">
    <source>
        <dbReference type="EMBL" id="VGO16950.1"/>
    </source>
</evidence>
<dbReference type="Gene3D" id="3.40.50.2300">
    <property type="match status" value="1"/>
</dbReference>
<dbReference type="GO" id="GO:0006355">
    <property type="term" value="P:regulation of DNA-templated transcription"/>
    <property type="evidence" value="ECO:0007669"/>
    <property type="project" value="TreeGrafter"/>
</dbReference>
<evidence type="ECO:0000313" key="9">
    <source>
        <dbReference type="Proteomes" id="UP000366872"/>
    </source>
</evidence>
<dbReference type="SUPFAM" id="SSF52172">
    <property type="entry name" value="CheY-like"/>
    <property type="match status" value="1"/>
</dbReference>
<dbReference type="Pfam" id="PF00072">
    <property type="entry name" value="Response_reg"/>
    <property type="match status" value="1"/>
</dbReference>
<keyword evidence="5" id="KW-0804">Transcription</keyword>
<evidence type="ECO:0000256" key="2">
    <source>
        <dbReference type="ARBA" id="ARBA00023012"/>
    </source>
</evidence>
<accession>A0A6C2UA87</accession>
<feature type="modified residue" description="4-aspartylphosphate" evidence="6">
    <location>
        <position position="58"/>
    </location>
</feature>
<dbReference type="GO" id="GO:0000156">
    <property type="term" value="F:phosphorelay response regulator activity"/>
    <property type="evidence" value="ECO:0007669"/>
    <property type="project" value="TreeGrafter"/>
</dbReference>
<dbReference type="EMBL" id="CAAHFG010000004">
    <property type="protein sequence ID" value="VGO16950.1"/>
    <property type="molecule type" value="Genomic_DNA"/>
</dbReference>
<sequence>MTPEQPQTKVLVIEDEAPVRDSFHNFLEDQGYAVFEATNGREGIEQFDQCQPDVVLIDLRMPVMNGQQVLERLAPKAPDTPLIIISGTGHIGDTIEALHLGAWDYLLKPVADLDMLDHAITAALERARLIAENREYQKGLEIRVEERTRELNAKVEELTRFNRMAVGRERRIIELKRQINNLQVELGREPQYKSPQIIDEDPSLLD</sequence>
<dbReference type="GO" id="GO:0000976">
    <property type="term" value="F:transcription cis-regulatory region binding"/>
    <property type="evidence" value="ECO:0007669"/>
    <property type="project" value="TreeGrafter"/>
</dbReference>
<dbReference type="PANTHER" id="PTHR48111">
    <property type="entry name" value="REGULATOR OF RPOS"/>
    <property type="match status" value="1"/>
</dbReference>
<evidence type="ECO:0000256" key="5">
    <source>
        <dbReference type="ARBA" id="ARBA00023163"/>
    </source>
</evidence>
<dbReference type="GO" id="GO:0032993">
    <property type="term" value="C:protein-DNA complex"/>
    <property type="evidence" value="ECO:0007669"/>
    <property type="project" value="TreeGrafter"/>
</dbReference>
<gene>
    <name evidence="8" type="primary">cheY</name>
    <name evidence="8" type="ORF">PDESU_05543</name>
</gene>
<reference evidence="8 9" key="1">
    <citation type="submission" date="2019-04" db="EMBL/GenBank/DDBJ databases">
        <authorList>
            <person name="Van Vliet M D."/>
        </authorList>
    </citation>
    <scope>NUCLEOTIDE SEQUENCE [LARGE SCALE GENOMIC DNA]</scope>
    <source>
        <strain evidence="8 9">F1</strain>
    </source>
</reference>
<evidence type="ECO:0000256" key="6">
    <source>
        <dbReference type="PROSITE-ProRule" id="PRU00169"/>
    </source>
</evidence>
<dbReference type="PANTHER" id="PTHR48111:SF1">
    <property type="entry name" value="TWO-COMPONENT RESPONSE REGULATOR ORR33"/>
    <property type="match status" value="1"/>
</dbReference>
<evidence type="ECO:0000259" key="7">
    <source>
        <dbReference type="PROSITE" id="PS50110"/>
    </source>
</evidence>
<name>A0A6C2UA87_PONDE</name>
<dbReference type="InterPro" id="IPR039420">
    <property type="entry name" value="WalR-like"/>
</dbReference>
<dbReference type="InterPro" id="IPR011006">
    <property type="entry name" value="CheY-like_superfamily"/>
</dbReference>
<dbReference type="SMART" id="SM00448">
    <property type="entry name" value="REC"/>
    <property type="match status" value="1"/>
</dbReference>
<organism evidence="8 9">
    <name type="scientific">Pontiella desulfatans</name>
    <dbReference type="NCBI Taxonomy" id="2750659"/>
    <lineage>
        <taxon>Bacteria</taxon>
        <taxon>Pseudomonadati</taxon>
        <taxon>Kiritimatiellota</taxon>
        <taxon>Kiritimatiellia</taxon>
        <taxon>Kiritimatiellales</taxon>
        <taxon>Pontiellaceae</taxon>
        <taxon>Pontiella</taxon>
    </lineage>
</organism>
<dbReference type="RefSeq" id="WP_168442635.1">
    <property type="nucleotide sequence ID" value="NZ_CAAHFG010000004.1"/>
</dbReference>
<keyword evidence="2" id="KW-0902">Two-component regulatory system</keyword>
<keyword evidence="1 6" id="KW-0597">Phosphoprotein</keyword>
<keyword evidence="3" id="KW-0805">Transcription regulation</keyword>
<evidence type="ECO:0000256" key="1">
    <source>
        <dbReference type="ARBA" id="ARBA00022553"/>
    </source>
</evidence>
<evidence type="ECO:0000256" key="3">
    <source>
        <dbReference type="ARBA" id="ARBA00023015"/>
    </source>
</evidence>
<dbReference type="PROSITE" id="PS50110">
    <property type="entry name" value="RESPONSE_REGULATORY"/>
    <property type="match status" value="1"/>
</dbReference>
<dbReference type="InterPro" id="IPR001789">
    <property type="entry name" value="Sig_transdc_resp-reg_receiver"/>
</dbReference>
<dbReference type="AlphaFoldDB" id="A0A6C2UA87"/>
<evidence type="ECO:0000256" key="4">
    <source>
        <dbReference type="ARBA" id="ARBA00023125"/>
    </source>
</evidence>